<sequence>MTANAPVVAVAHFVLKDKHKQKGAEFEKAYQSYKEAVSQRDGLLRTALLRGISAPDSFVILTWWRDAEAHRTVVGDWQFFTAVSSRFVYLASITSVHGPVLAGEKAADGVGEAEAPAADAAVALTTFTLREGADQRAFEEAFLGHVSFVKANDGFLAHQLVHSDRESGSYVNIGWWTGPQAYAPVLHSPEMAADAQRMAAHAEVRGGLYAVAVDTARERVPAV</sequence>
<dbReference type="PATRIC" id="fig|1214242.5.peg.2739"/>
<dbReference type="STRING" id="1214242.B446_13375"/>
<feature type="domain" description="ABM" evidence="1">
    <location>
        <begin position="121"/>
        <end position="212"/>
    </location>
</feature>
<reference evidence="3" key="1">
    <citation type="submission" date="2012-10" db="EMBL/GenBank/DDBJ databases">
        <title>The complete genome sequence of Streptomyces collinus Tu 365.</title>
        <authorList>
            <person name="Ruckert C."/>
            <person name="Szczepanowski R."/>
            <person name="Goesmann A."/>
            <person name="Pross E.K."/>
            <person name="Musiol E.M."/>
            <person name="Blin K."/>
            <person name="Wohlleben W."/>
            <person name="Puhler A."/>
            <person name="Weber T."/>
            <person name="Kalinowski J."/>
        </authorList>
    </citation>
    <scope>NUCLEOTIDE SEQUENCE [LARGE SCALE GENOMIC DNA]</scope>
    <source>
        <strain evidence="3">DSM 40733 / Tue 365</strain>
    </source>
</reference>
<evidence type="ECO:0000313" key="3">
    <source>
        <dbReference type="Proteomes" id="UP000015423"/>
    </source>
</evidence>
<dbReference type="Gene3D" id="3.30.70.100">
    <property type="match status" value="2"/>
</dbReference>
<dbReference type="InterPro" id="IPR050404">
    <property type="entry name" value="Heme-degrading_MO"/>
</dbReference>
<dbReference type="PANTHER" id="PTHR34474">
    <property type="entry name" value="SIGNAL TRANSDUCTION PROTEIN TRAP"/>
    <property type="match status" value="1"/>
</dbReference>
<dbReference type="RefSeq" id="WP_020939967.1">
    <property type="nucleotide sequence ID" value="NC_021985.1"/>
</dbReference>
<dbReference type="HOGENOM" id="CLU_1239525_0_0_11"/>
<dbReference type="SUPFAM" id="SSF54909">
    <property type="entry name" value="Dimeric alpha+beta barrel"/>
    <property type="match status" value="2"/>
</dbReference>
<accession>S5UR09</accession>
<dbReference type="KEGG" id="sci:B446_13375"/>
<proteinExistence type="predicted"/>
<dbReference type="PROSITE" id="PS51725">
    <property type="entry name" value="ABM"/>
    <property type="match status" value="2"/>
</dbReference>
<evidence type="ECO:0000259" key="1">
    <source>
        <dbReference type="PROSITE" id="PS51725"/>
    </source>
</evidence>
<gene>
    <name evidence="2" type="ORF">B446_13375</name>
</gene>
<keyword evidence="3" id="KW-1185">Reference proteome</keyword>
<feature type="domain" description="ABM" evidence="1">
    <location>
        <begin position="7"/>
        <end position="101"/>
    </location>
</feature>
<organism evidence="2 3">
    <name type="scientific">Streptomyces collinus (strain DSM 40733 / Tue 365)</name>
    <dbReference type="NCBI Taxonomy" id="1214242"/>
    <lineage>
        <taxon>Bacteria</taxon>
        <taxon>Bacillati</taxon>
        <taxon>Actinomycetota</taxon>
        <taxon>Actinomycetes</taxon>
        <taxon>Kitasatosporales</taxon>
        <taxon>Streptomycetaceae</taxon>
        <taxon>Streptomyces</taxon>
    </lineage>
</organism>
<dbReference type="PANTHER" id="PTHR34474:SF2">
    <property type="entry name" value="SIGNAL TRANSDUCTION PROTEIN TRAP"/>
    <property type="match status" value="1"/>
</dbReference>
<dbReference type="InterPro" id="IPR007138">
    <property type="entry name" value="ABM_dom"/>
</dbReference>
<dbReference type="Pfam" id="PF03992">
    <property type="entry name" value="ABM"/>
    <property type="match status" value="2"/>
</dbReference>
<evidence type="ECO:0000313" key="2">
    <source>
        <dbReference type="EMBL" id="AGS69493.1"/>
    </source>
</evidence>
<reference evidence="2 3" key="2">
    <citation type="journal article" date="2013" name="J. Biotechnol.">
        <title>Complete genome sequence of the kirromycin producer Streptomyces collinus Tu 365 consisting of a linear chromosome and two linear plasmids.</title>
        <authorList>
            <person name="Ruckert C."/>
            <person name="Szczepanowski R."/>
            <person name="Albersmeier A."/>
            <person name="Goesmann A."/>
            <person name="Iftime D."/>
            <person name="Musiol E.M."/>
            <person name="Blin K."/>
            <person name="Wohlleben W."/>
            <person name="Puhler A."/>
            <person name="Kalinowski J."/>
            <person name="Weber T."/>
        </authorList>
    </citation>
    <scope>NUCLEOTIDE SEQUENCE [LARGE SCALE GENOMIC DNA]</scope>
    <source>
        <strain evidence="3">DSM 40733 / Tue 365</strain>
    </source>
</reference>
<dbReference type="Proteomes" id="UP000015423">
    <property type="component" value="Chromosome"/>
</dbReference>
<dbReference type="EMBL" id="CP006259">
    <property type="protein sequence ID" value="AGS69493.1"/>
    <property type="molecule type" value="Genomic_DNA"/>
</dbReference>
<name>S5UR09_STRC3</name>
<dbReference type="InterPro" id="IPR011008">
    <property type="entry name" value="Dimeric_a/b-barrel"/>
</dbReference>
<protein>
    <recommendedName>
        <fullName evidence="1">ABM domain-containing protein</fullName>
    </recommendedName>
</protein>
<dbReference type="eggNOG" id="COG2329">
    <property type="taxonomic scope" value="Bacteria"/>
</dbReference>
<dbReference type="AlphaFoldDB" id="S5UR09"/>